<reference evidence="2" key="1">
    <citation type="submission" date="2017-05" db="UniProtKB">
        <authorList>
            <consortium name="EnsemblMetazoa"/>
        </authorList>
    </citation>
    <scope>IDENTIFICATION</scope>
</reference>
<dbReference type="PANTHER" id="PTHR23080">
    <property type="entry name" value="THAP DOMAIN PROTEIN"/>
    <property type="match status" value="1"/>
</dbReference>
<accession>A0A1X7VJ73</accession>
<evidence type="ECO:0000313" key="2">
    <source>
        <dbReference type="EnsemblMetazoa" id="Aqu2.1.40087_001"/>
    </source>
</evidence>
<sequence length="186" mass="21830">MVREKQTNCTAYAYGEDDFNERDEKVRFFTALTDWDTLLKFFVFVKPQPTGHTSLTSFQQLMLTLMRLRLGSSGIELAYKFGIHSSTVLRIFSDIIEMLYIHLKCLIIWPERETLRQTLPMQFRDYFKVSNCLARKKNIKTNSAYYIGGSIYVGLRLIFQNGGQIYNFQTLITLSAYIVQPYKWLN</sequence>
<dbReference type="InterPro" id="IPR027805">
    <property type="entry name" value="Transposase_HTH_dom"/>
</dbReference>
<dbReference type="InParanoid" id="A0A1X7VJ73"/>
<dbReference type="Pfam" id="PF13613">
    <property type="entry name" value="HTH_Tnp_4"/>
    <property type="match status" value="1"/>
</dbReference>
<feature type="domain" description="Transposase Helix-turn-helix" evidence="1">
    <location>
        <begin position="54"/>
        <end position="104"/>
    </location>
</feature>
<protein>
    <recommendedName>
        <fullName evidence="1">Transposase Helix-turn-helix domain-containing protein</fullName>
    </recommendedName>
</protein>
<organism evidence="2">
    <name type="scientific">Amphimedon queenslandica</name>
    <name type="common">Sponge</name>
    <dbReference type="NCBI Taxonomy" id="400682"/>
    <lineage>
        <taxon>Eukaryota</taxon>
        <taxon>Metazoa</taxon>
        <taxon>Porifera</taxon>
        <taxon>Demospongiae</taxon>
        <taxon>Heteroscleromorpha</taxon>
        <taxon>Haplosclerida</taxon>
        <taxon>Niphatidae</taxon>
        <taxon>Amphimedon</taxon>
    </lineage>
</organism>
<dbReference type="STRING" id="400682.A0A1X7VJ73"/>
<proteinExistence type="predicted"/>
<evidence type="ECO:0000259" key="1">
    <source>
        <dbReference type="Pfam" id="PF13613"/>
    </source>
</evidence>
<dbReference type="EnsemblMetazoa" id="Aqu2.1.40087_001">
    <property type="protein sequence ID" value="Aqu2.1.40087_001"/>
    <property type="gene ID" value="Aqu2.1.40087"/>
</dbReference>
<dbReference type="AlphaFoldDB" id="A0A1X7VJ73"/>
<name>A0A1X7VJ73_AMPQE</name>